<keyword evidence="3" id="KW-1185">Reference proteome</keyword>
<dbReference type="RefSeq" id="WP_140603299.1">
    <property type="nucleotide sequence ID" value="NZ_SAWY01000020.1"/>
</dbReference>
<evidence type="ECO:0000256" key="1">
    <source>
        <dbReference type="SAM" id="Phobius"/>
    </source>
</evidence>
<comment type="caution">
    <text evidence="2">The sequence shown here is derived from an EMBL/GenBank/DDBJ whole genome shotgun (WGS) entry which is preliminary data.</text>
</comment>
<feature type="transmembrane region" description="Helical" evidence="1">
    <location>
        <begin position="12"/>
        <end position="27"/>
    </location>
</feature>
<reference evidence="2 3" key="1">
    <citation type="submission" date="2019-01" db="EMBL/GenBank/DDBJ databases">
        <title>Litorilituus lipolytica sp. nov., isolated from intertidal sand of the Yellow Sea in China.</title>
        <authorList>
            <person name="Liu A."/>
        </authorList>
    </citation>
    <scope>NUCLEOTIDE SEQUENCE [LARGE SCALE GENOMIC DNA]</scope>
    <source>
        <strain evidence="2 3">RZ04</strain>
    </source>
</reference>
<name>A0A502KY85_9GAMM</name>
<gene>
    <name evidence="2" type="ORF">EPA86_09970</name>
</gene>
<evidence type="ECO:0000313" key="3">
    <source>
        <dbReference type="Proteomes" id="UP000315303"/>
    </source>
</evidence>
<protein>
    <submittedName>
        <fullName evidence="2">Uncharacterized protein</fullName>
    </submittedName>
</protein>
<keyword evidence="1" id="KW-0472">Membrane</keyword>
<keyword evidence="1" id="KW-1133">Transmembrane helix</keyword>
<dbReference type="AlphaFoldDB" id="A0A502KY85"/>
<dbReference type="EMBL" id="SAWY01000020">
    <property type="protein sequence ID" value="TPH15135.1"/>
    <property type="molecule type" value="Genomic_DNA"/>
</dbReference>
<sequence length="78" mass="9015">MKDFIARHQTKLLFVTLWLHVSLLDFLNVTQRGSLFLWQESSEIKTLITHVIIAVVSILFYLFIKAVISKLTANKKPS</sequence>
<proteinExistence type="predicted"/>
<dbReference type="OrthoDB" id="6228158at2"/>
<organism evidence="2 3">
    <name type="scientific">Litorilituus lipolyticus</name>
    <dbReference type="NCBI Taxonomy" id="2491017"/>
    <lineage>
        <taxon>Bacteria</taxon>
        <taxon>Pseudomonadati</taxon>
        <taxon>Pseudomonadota</taxon>
        <taxon>Gammaproteobacteria</taxon>
        <taxon>Alteromonadales</taxon>
        <taxon>Colwelliaceae</taxon>
        <taxon>Litorilituus</taxon>
    </lineage>
</organism>
<evidence type="ECO:0000313" key="2">
    <source>
        <dbReference type="EMBL" id="TPH15135.1"/>
    </source>
</evidence>
<feature type="transmembrane region" description="Helical" evidence="1">
    <location>
        <begin position="47"/>
        <end position="68"/>
    </location>
</feature>
<accession>A0A502KY85</accession>
<dbReference type="Proteomes" id="UP000315303">
    <property type="component" value="Unassembled WGS sequence"/>
</dbReference>
<keyword evidence="1" id="KW-0812">Transmembrane</keyword>